<organism evidence="3 4">
    <name type="scientific">Streptococcus gordonii</name>
    <dbReference type="NCBI Taxonomy" id="1302"/>
    <lineage>
        <taxon>Bacteria</taxon>
        <taxon>Bacillati</taxon>
        <taxon>Bacillota</taxon>
        <taxon>Bacilli</taxon>
        <taxon>Lactobacillales</taxon>
        <taxon>Streptococcaceae</taxon>
        <taxon>Streptococcus</taxon>
    </lineage>
</organism>
<dbReference type="SUPFAM" id="SSF51735">
    <property type="entry name" value="NAD(P)-binding Rossmann-fold domains"/>
    <property type="match status" value="1"/>
</dbReference>
<dbReference type="PANTHER" id="PTHR44196:SF1">
    <property type="entry name" value="DEHYDROGENASE_REDUCTASE SDR FAMILY MEMBER 7B"/>
    <property type="match status" value="1"/>
</dbReference>
<evidence type="ECO:0000313" key="4">
    <source>
        <dbReference type="Proteomes" id="UP000826921"/>
    </source>
</evidence>
<dbReference type="InterPro" id="IPR036291">
    <property type="entry name" value="NAD(P)-bd_dom_sf"/>
</dbReference>
<dbReference type="AlphaFoldDB" id="A0AB35FVJ6"/>
<comment type="caution">
    <text evidence="3">The sequence shown here is derived from an EMBL/GenBank/DDBJ whole genome shotgun (WGS) entry which is preliminary data.</text>
</comment>
<evidence type="ECO:0000313" key="3">
    <source>
        <dbReference type="EMBL" id="MBZ2127651.1"/>
    </source>
</evidence>
<proteinExistence type="inferred from homology"/>
<evidence type="ECO:0000256" key="1">
    <source>
        <dbReference type="ARBA" id="ARBA00006484"/>
    </source>
</evidence>
<reference evidence="3" key="1">
    <citation type="submission" date="2021-07" db="EMBL/GenBank/DDBJ databases">
        <title>Occurrence of streptococci in the human mouth that bind to a non-human glycan.</title>
        <authorList>
            <person name="Cross B."/>
            <person name="Thamadilok S."/>
            <person name="Bensing B."/>
            <person name="Sasmal A."/>
            <person name="Khedri Z."/>
            <person name="Deng L."/>
            <person name="Yu H."/>
            <person name="Mehta A."/>
            <person name="Aluvathingal J."/>
            <person name="Nadendla S."/>
            <person name="Vickerman M."/>
            <person name="Chen X."/>
            <person name="Dewhirst F."/>
            <person name="Gill A."/>
            <person name="Lettrichova I."/>
            <person name="Diaz S."/>
            <person name="Gill S."/>
            <person name="Tettelin H."/>
            <person name="Iverson T."/>
            <person name="Sullam P."/>
            <person name="Varki A."/>
            <person name="Ruhl S."/>
        </authorList>
    </citation>
    <scope>NUCLEOTIDE SEQUENCE</scope>
    <source>
        <strain evidence="3">SK9</strain>
    </source>
</reference>
<accession>A0AB35FVJ6</accession>
<comment type="similarity">
    <text evidence="1">Belongs to the short-chain dehydrogenases/reductases (SDR) family.</text>
</comment>
<protein>
    <submittedName>
        <fullName evidence="3">SDR family NAD(P)-dependent oxidoreductase</fullName>
    </submittedName>
</protein>
<dbReference type="EMBL" id="JAHZQA010000004">
    <property type="protein sequence ID" value="MBZ2127651.1"/>
    <property type="molecule type" value="Genomic_DNA"/>
</dbReference>
<keyword evidence="2" id="KW-0560">Oxidoreductase</keyword>
<dbReference type="GO" id="GO:0016491">
    <property type="term" value="F:oxidoreductase activity"/>
    <property type="evidence" value="ECO:0007669"/>
    <property type="project" value="UniProtKB-KW"/>
</dbReference>
<name>A0AB35FVJ6_STRGN</name>
<dbReference type="CDD" id="cd05233">
    <property type="entry name" value="SDR_c"/>
    <property type="match status" value="1"/>
</dbReference>
<dbReference type="Pfam" id="PF00106">
    <property type="entry name" value="adh_short"/>
    <property type="match status" value="1"/>
</dbReference>
<dbReference type="GO" id="GO:0016020">
    <property type="term" value="C:membrane"/>
    <property type="evidence" value="ECO:0007669"/>
    <property type="project" value="TreeGrafter"/>
</dbReference>
<evidence type="ECO:0000256" key="2">
    <source>
        <dbReference type="ARBA" id="ARBA00023002"/>
    </source>
</evidence>
<dbReference type="Proteomes" id="UP000826921">
    <property type="component" value="Unassembled WGS sequence"/>
</dbReference>
<dbReference type="InterPro" id="IPR002347">
    <property type="entry name" value="SDR_fam"/>
</dbReference>
<dbReference type="Gene3D" id="3.40.50.720">
    <property type="entry name" value="NAD(P)-binding Rossmann-like Domain"/>
    <property type="match status" value="1"/>
</dbReference>
<gene>
    <name evidence="3" type="ORF">K1I74_06195</name>
</gene>
<dbReference type="PANTHER" id="PTHR44196">
    <property type="entry name" value="DEHYDROGENASE/REDUCTASE SDR FAMILY MEMBER 7B"/>
    <property type="match status" value="1"/>
</dbReference>
<sequence>MRKYVMGDNYFKNKKVVIIGASGNLGQAYTQAFFQAGAHLFLLGRNMDKLASFSEDIASNIPICSVDITNETSIRVAVSEVQKWSDNIDIVVNATGFDVRKSLLSHSEEEINQTMTINLIGAILVSKHFLPLLKNQKGATIVHSGGFADGRLAFPYYSVDVASRAGLFSFIESMNRELKQEKKKMHLTYFCPNAADTPSEKPYHPVWREMGISISSTNQVIQALLKGIKSRKRVILMGQGTKIFTTLNLLSPAIADYLLLRRYGRILKKYFG</sequence>